<dbReference type="Proteomes" id="UP000011668">
    <property type="component" value="Unassembled WGS sequence"/>
</dbReference>
<dbReference type="SUPFAM" id="SSF103473">
    <property type="entry name" value="MFS general substrate transporter"/>
    <property type="match status" value="1"/>
</dbReference>
<dbReference type="GO" id="GO:0016020">
    <property type="term" value="C:membrane"/>
    <property type="evidence" value="ECO:0007669"/>
    <property type="project" value="TreeGrafter"/>
</dbReference>
<dbReference type="HOGENOM" id="CLU_021993_6_1_1"/>
<feature type="region of interest" description="Disordered" evidence="7">
    <location>
        <begin position="64"/>
        <end position="86"/>
    </location>
</feature>
<dbReference type="STRING" id="983506.L8WU21"/>
<dbReference type="GO" id="GO:0022857">
    <property type="term" value="F:transmembrane transporter activity"/>
    <property type="evidence" value="ECO:0007669"/>
    <property type="project" value="InterPro"/>
</dbReference>
<feature type="transmembrane region" description="Helical" evidence="8">
    <location>
        <begin position="425"/>
        <end position="444"/>
    </location>
</feature>
<evidence type="ECO:0000256" key="2">
    <source>
        <dbReference type="ARBA" id="ARBA00008335"/>
    </source>
</evidence>
<gene>
    <name evidence="9" type="ORF">AG1IA_04473</name>
</gene>
<feature type="transmembrane region" description="Helical" evidence="8">
    <location>
        <begin position="401"/>
        <end position="419"/>
    </location>
</feature>
<keyword evidence="3" id="KW-0813">Transport</keyword>
<comment type="subcellular location">
    <subcellularLocation>
        <location evidence="1">Endomembrane system</location>
        <topology evidence="1">Multi-pass membrane protein</topology>
    </subcellularLocation>
</comment>
<comment type="caution">
    <text evidence="9">The sequence shown here is derived from an EMBL/GenBank/DDBJ whole genome shotgun (WGS) entry which is preliminary data.</text>
</comment>
<evidence type="ECO:0000256" key="1">
    <source>
        <dbReference type="ARBA" id="ARBA00004127"/>
    </source>
</evidence>
<keyword evidence="10" id="KW-1185">Reference proteome</keyword>
<feature type="region of interest" description="Disordered" evidence="7">
    <location>
        <begin position="107"/>
        <end position="132"/>
    </location>
</feature>
<evidence type="ECO:0000256" key="8">
    <source>
        <dbReference type="SAM" id="Phobius"/>
    </source>
</evidence>
<evidence type="ECO:0000256" key="6">
    <source>
        <dbReference type="ARBA" id="ARBA00023136"/>
    </source>
</evidence>
<organism evidence="9 10">
    <name type="scientific">Thanatephorus cucumeris (strain AG1-IA)</name>
    <name type="common">Rice sheath blight fungus</name>
    <name type="synonym">Rhizoctonia solani</name>
    <dbReference type="NCBI Taxonomy" id="983506"/>
    <lineage>
        <taxon>Eukaryota</taxon>
        <taxon>Fungi</taxon>
        <taxon>Dikarya</taxon>
        <taxon>Basidiomycota</taxon>
        <taxon>Agaricomycotina</taxon>
        <taxon>Agaricomycetes</taxon>
        <taxon>Cantharellales</taxon>
        <taxon>Ceratobasidiaceae</taxon>
        <taxon>Rhizoctonia</taxon>
        <taxon>Rhizoctonia solani AG-1</taxon>
    </lineage>
</organism>
<evidence type="ECO:0000256" key="7">
    <source>
        <dbReference type="SAM" id="MobiDB-lite"/>
    </source>
</evidence>
<keyword evidence="4 8" id="KW-0812">Transmembrane</keyword>
<evidence type="ECO:0000256" key="4">
    <source>
        <dbReference type="ARBA" id="ARBA00022692"/>
    </source>
</evidence>
<dbReference type="InterPro" id="IPR051788">
    <property type="entry name" value="MFS_Transporter"/>
</dbReference>
<name>L8WU21_THACA</name>
<dbReference type="PANTHER" id="PTHR23514:SF3">
    <property type="entry name" value="BYPASS OF STOP CODON PROTEIN 6"/>
    <property type="match status" value="1"/>
</dbReference>
<comment type="similarity">
    <text evidence="2">Belongs to the major facilitator superfamily.</text>
</comment>
<dbReference type="GO" id="GO:0012505">
    <property type="term" value="C:endomembrane system"/>
    <property type="evidence" value="ECO:0007669"/>
    <property type="project" value="UniProtKB-SubCell"/>
</dbReference>
<feature type="transmembrane region" description="Helical" evidence="8">
    <location>
        <begin position="290"/>
        <end position="311"/>
    </location>
</feature>
<dbReference type="EMBL" id="AFRT01001046">
    <property type="protein sequence ID" value="ELU41500.1"/>
    <property type="molecule type" value="Genomic_DNA"/>
</dbReference>
<feature type="region of interest" description="Disordered" evidence="7">
    <location>
        <begin position="1"/>
        <end position="35"/>
    </location>
</feature>
<dbReference type="PANTHER" id="PTHR23514">
    <property type="entry name" value="BYPASS OF STOP CODON PROTEIN 6"/>
    <property type="match status" value="1"/>
</dbReference>
<dbReference type="InterPro" id="IPR036259">
    <property type="entry name" value="MFS_trans_sf"/>
</dbReference>
<keyword evidence="6 8" id="KW-0472">Membrane</keyword>
<accession>L8WU21</accession>
<sequence length="472" mass="51133">MFEYFSNKRRRHARNAHVTRSNRNGNVSTPKCGTPRYDLSKRCPRILMLPLNQPMGFPNISPYPPPLQAAGAPRQNQDSRPCECSHKMTSSTLTLPVNALSVLPNASRTSLSKAPSTGIERSASPSRRHPHDQEAIEMNVLGEKPVDSTSMSSMAAPEIPAWTMTTNPAGAVNYVELTILQAGWNDATTGPLLPTIQAHYGYEDMTNAGAVLQVVAYCLLAPALPFPVMCIAYAVNGFGIALQDAQANGFVAELPNNASAKMGLLHAVYGAGAFIAPLVATQFAQLQRWSFHYLTSLGVSLANAIVLLVVFKLRRQHDIMGLPDPNTAHAHTEVAQASGSSNKYKQIFSSRAVQLMAFFVWVYVGVEVTIGGNSLSKNVVVDLPLGTYPVVSSAIGERRVVYIYCLLCIALELVIWLVPNIIGNALAVSIVGMLLGEWNCLLIARLSDNSLQEYLGWLTDGKKEFSPEVLAG</sequence>
<dbReference type="AlphaFoldDB" id="L8WU21"/>
<evidence type="ECO:0000256" key="5">
    <source>
        <dbReference type="ARBA" id="ARBA00022989"/>
    </source>
</evidence>
<evidence type="ECO:0000256" key="3">
    <source>
        <dbReference type="ARBA" id="ARBA00022448"/>
    </source>
</evidence>
<feature type="compositionally biased region" description="Polar residues" evidence="7">
    <location>
        <begin position="18"/>
        <end position="31"/>
    </location>
</feature>
<evidence type="ECO:0000313" key="9">
    <source>
        <dbReference type="EMBL" id="ELU41500.1"/>
    </source>
</evidence>
<evidence type="ECO:0000313" key="10">
    <source>
        <dbReference type="Proteomes" id="UP000011668"/>
    </source>
</evidence>
<reference evidence="9 10" key="1">
    <citation type="journal article" date="2013" name="Nat. Commun.">
        <title>The evolution and pathogenic mechanisms of the rice sheath blight pathogen.</title>
        <authorList>
            <person name="Zheng A."/>
            <person name="Lin R."/>
            <person name="Xu L."/>
            <person name="Qin P."/>
            <person name="Tang C."/>
            <person name="Ai P."/>
            <person name="Zhang D."/>
            <person name="Liu Y."/>
            <person name="Sun Z."/>
            <person name="Feng H."/>
            <person name="Wang Y."/>
            <person name="Chen Y."/>
            <person name="Liang X."/>
            <person name="Fu R."/>
            <person name="Li Q."/>
            <person name="Zhang J."/>
            <person name="Yu X."/>
            <person name="Xie Z."/>
            <person name="Ding L."/>
            <person name="Guan P."/>
            <person name="Tang J."/>
            <person name="Liang Y."/>
            <person name="Wang S."/>
            <person name="Deng Q."/>
            <person name="Li S."/>
            <person name="Zhu J."/>
            <person name="Wang L."/>
            <person name="Liu H."/>
            <person name="Li P."/>
        </authorList>
    </citation>
    <scope>NUCLEOTIDE SEQUENCE [LARGE SCALE GENOMIC DNA]</scope>
    <source>
        <strain evidence="10">AG-1 IA</strain>
    </source>
</reference>
<dbReference type="OrthoDB" id="413079at2759"/>
<dbReference type="InterPro" id="IPR011701">
    <property type="entry name" value="MFS"/>
</dbReference>
<dbReference type="Pfam" id="PF07690">
    <property type="entry name" value="MFS_1"/>
    <property type="match status" value="1"/>
</dbReference>
<feature type="compositionally biased region" description="Basic residues" evidence="7">
    <location>
        <begin position="7"/>
        <end position="17"/>
    </location>
</feature>
<protein>
    <submittedName>
        <fullName evidence="9">MFS_1 domain-containing protein</fullName>
    </submittedName>
</protein>
<feature type="transmembrane region" description="Helical" evidence="8">
    <location>
        <begin position="264"/>
        <end position="284"/>
    </location>
</feature>
<proteinExistence type="inferred from homology"/>
<dbReference type="Gene3D" id="1.20.1250.20">
    <property type="entry name" value="MFS general substrate transporter like domains"/>
    <property type="match status" value="1"/>
</dbReference>
<keyword evidence="5 8" id="KW-1133">Transmembrane helix</keyword>